<evidence type="ECO:0000313" key="3">
    <source>
        <dbReference type="Proteomes" id="UP001285441"/>
    </source>
</evidence>
<comment type="caution">
    <text evidence="2">The sequence shown here is derived from an EMBL/GenBank/DDBJ whole genome shotgun (WGS) entry which is preliminary data.</text>
</comment>
<organism evidence="2 3">
    <name type="scientific">Podospora didyma</name>
    <dbReference type="NCBI Taxonomy" id="330526"/>
    <lineage>
        <taxon>Eukaryota</taxon>
        <taxon>Fungi</taxon>
        <taxon>Dikarya</taxon>
        <taxon>Ascomycota</taxon>
        <taxon>Pezizomycotina</taxon>
        <taxon>Sordariomycetes</taxon>
        <taxon>Sordariomycetidae</taxon>
        <taxon>Sordariales</taxon>
        <taxon>Podosporaceae</taxon>
        <taxon>Podospora</taxon>
    </lineage>
</organism>
<dbReference type="AlphaFoldDB" id="A0AAE0P886"/>
<dbReference type="Proteomes" id="UP001285441">
    <property type="component" value="Unassembled WGS sequence"/>
</dbReference>
<feature type="chain" id="PRO_5042199219" description="Peptidase A1 domain-containing protein" evidence="1">
    <location>
        <begin position="29"/>
        <end position="497"/>
    </location>
</feature>
<keyword evidence="1" id="KW-0732">Signal</keyword>
<protein>
    <recommendedName>
        <fullName evidence="4">Peptidase A1 domain-containing protein</fullName>
    </recommendedName>
</protein>
<evidence type="ECO:0000313" key="2">
    <source>
        <dbReference type="EMBL" id="KAK3395186.1"/>
    </source>
</evidence>
<evidence type="ECO:0000256" key="1">
    <source>
        <dbReference type="SAM" id="SignalP"/>
    </source>
</evidence>
<reference evidence="2" key="1">
    <citation type="journal article" date="2023" name="Mol. Phylogenet. Evol.">
        <title>Genome-scale phylogeny and comparative genomics of the fungal order Sordariales.</title>
        <authorList>
            <person name="Hensen N."/>
            <person name="Bonometti L."/>
            <person name="Westerberg I."/>
            <person name="Brannstrom I.O."/>
            <person name="Guillou S."/>
            <person name="Cros-Aarteil S."/>
            <person name="Calhoun S."/>
            <person name="Haridas S."/>
            <person name="Kuo A."/>
            <person name="Mondo S."/>
            <person name="Pangilinan J."/>
            <person name="Riley R."/>
            <person name="LaButti K."/>
            <person name="Andreopoulos B."/>
            <person name="Lipzen A."/>
            <person name="Chen C."/>
            <person name="Yan M."/>
            <person name="Daum C."/>
            <person name="Ng V."/>
            <person name="Clum A."/>
            <person name="Steindorff A."/>
            <person name="Ohm R.A."/>
            <person name="Martin F."/>
            <person name="Silar P."/>
            <person name="Natvig D.O."/>
            <person name="Lalanne C."/>
            <person name="Gautier V."/>
            <person name="Ament-Velasquez S.L."/>
            <person name="Kruys A."/>
            <person name="Hutchinson M.I."/>
            <person name="Powell A.J."/>
            <person name="Barry K."/>
            <person name="Miller A.N."/>
            <person name="Grigoriev I.V."/>
            <person name="Debuchy R."/>
            <person name="Gladieux P."/>
            <person name="Hiltunen Thoren M."/>
            <person name="Johannesson H."/>
        </authorList>
    </citation>
    <scope>NUCLEOTIDE SEQUENCE</scope>
    <source>
        <strain evidence="2">CBS 232.78</strain>
    </source>
</reference>
<keyword evidence="3" id="KW-1185">Reference proteome</keyword>
<accession>A0AAE0P886</accession>
<dbReference type="EMBL" id="JAULSW010000001">
    <property type="protein sequence ID" value="KAK3395186.1"/>
    <property type="molecule type" value="Genomic_DNA"/>
</dbReference>
<feature type="signal peptide" evidence="1">
    <location>
        <begin position="1"/>
        <end position="28"/>
    </location>
</feature>
<evidence type="ECO:0008006" key="4">
    <source>
        <dbReference type="Google" id="ProtNLM"/>
    </source>
</evidence>
<sequence length="497" mass="54129">MFKSPLFSLISLALGIHIFLCCIPWAAAQVLRDDAPVWVQGALQDTTATNTSVYNTGGTIAINNLVMNVPKNLLVQFPAAWADFQGFETLFIGNTINGVHRVGQVIIYEFLEGLSGGFIQSINYTDGSMQIEIGPRVRISDPKGVLSMGYSGALFMTADDQSPSITSFSRFPMCIPRNSSDPLCPMTPFLPGDFITFSRFRRSRNEVICFSIVAQNVQITTTRDIIYVRMELALVGIYSPDPNSELADSHLIGFVSNPLATVTLYAMDIDPCTGITTDRLIAGVGLRGGRNRQNKFEYRSEILFGYTRDYRATVELNGVPRTHLTKNGLVAGTYVQPINVWIPAEQDVPGTAPVPFEFVQMDFLTKGVGRDANTGLVWGPLDPFPQSGVEAKAPDCRVSPLAPAVGVNGASIEKRSSREKHIPFGQRVGRVQAEEAKASAHSKGSTKPETFDVAPAEAAAIAAKKKQDDIVDDAADDVFRELQLEVAGEELVRRSVS</sequence>
<name>A0AAE0P886_9PEZI</name>
<reference evidence="2" key="2">
    <citation type="submission" date="2023-06" db="EMBL/GenBank/DDBJ databases">
        <authorList>
            <consortium name="Lawrence Berkeley National Laboratory"/>
            <person name="Haridas S."/>
            <person name="Hensen N."/>
            <person name="Bonometti L."/>
            <person name="Westerberg I."/>
            <person name="Brannstrom I.O."/>
            <person name="Guillou S."/>
            <person name="Cros-Aarteil S."/>
            <person name="Calhoun S."/>
            <person name="Kuo A."/>
            <person name="Mondo S."/>
            <person name="Pangilinan J."/>
            <person name="Riley R."/>
            <person name="LaButti K."/>
            <person name="Andreopoulos B."/>
            <person name="Lipzen A."/>
            <person name="Chen C."/>
            <person name="Yanf M."/>
            <person name="Daum C."/>
            <person name="Ng V."/>
            <person name="Clum A."/>
            <person name="Steindorff A."/>
            <person name="Ohm R."/>
            <person name="Martin F."/>
            <person name="Silar P."/>
            <person name="Natvig D."/>
            <person name="Lalanne C."/>
            <person name="Gautier V."/>
            <person name="Ament-velasquez S.L."/>
            <person name="Kruys A."/>
            <person name="Hutchinson M.I."/>
            <person name="Powell A.J."/>
            <person name="Barry K."/>
            <person name="Miller A.N."/>
            <person name="Grigoriev I.V."/>
            <person name="Debuchy R."/>
            <person name="Gladieux P."/>
            <person name="Thoren M.H."/>
            <person name="Johannesson H."/>
        </authorList>
    </citation>
    <scope>NUCLEOTIDE SEQUENCE</scope>
    <source>
        <strain evidence="2">CBS 232.78</strain>
    </source>
</reference>
<gene>
    <name evidence="2" type="ORF">B0H63DRAFT_492151</name>
</gene>
<proteinExistence type="predicted"/>